<keyword evidence="4" id="KW-1185">Reference proteome</keyword>
<keyword evidence="2" id="KW-0732">Signal</keyword>
<feature type="compositionally biased region" description="Basic and acidic residues" evidence="1">
    <location>
        <begin position="538"/>
        <end position="548"/>
    </location>
</feature>
<dbReference type="EMBL" id="RCHS01000927">
    <property type="protein sequence ID" value="RMX56100.1"/>
    <property type="molecule type" value="Genomic_DNA"/>
</dbReference>
<feature type="signal peptide" evidence="2">
    <location>
        <begin position="1"/>
        <end position="18"/>
    </location>
</feature>
<feature type="chain" id="PRO_5018068856" description="Sushi domain-containing protein" evidence="2">
    <location>
        <begin position="19"/>
        <end position="790"/>
    </location>
</feature>
<protein>
    <recommendedName>
        <fullName evidence="5">Sushi domain-containing protein</fullName>
    </recommendedName>
</protein>
<reference evidence="3 4" key="1">
    <citation type="journal article" date="2018" name="Sci. Rep.">
        <title>Comparative analysis of the Pocillopora damicornis genome highlights role of immune system in coral evolution.</title>
        <authorList>
            <person name="Cunning R."/>
            <person name="Bay R.A."/>
            <person name="Gillette P."/>
            <person name="Baker A.C."/>
            <person name="Traylor-Knowles N."/>
        </authorList>
    </citation>
    <scope>NUCLEOTIDE SEQUENCE [LARGE SCALE GENOMIC DNA]</scope>
    <source>
        <strain evidence="3">RSMAS</strain>
        <tissue evidence="3">Whole animal</tissue>
    </source>
</reference>
<evidence type="ECO:0000313" key="4">
    <source>
        <dbReference type="Proteomes" id="UP000275408"/>
    </source>
</evidence>
<sequence>MTIYTGLLLLIFYAPCYYMESPNSDYNEPSSNVAQAFEKRCPPGLWCGKKRMFSREVSKPSDLIAHVFEKRCPPGLWCGKKRQVKDSSQNKAKNFGDANKLADQFAKRCPPGLWCGKKRELSSQKAMNAAPLQEHAKDTSIETFEKRCPPGLWCGKKRELSSQKAMNAAPLQEHAGDSSIRTFEKRCPPGLWCGKKRELSHQEAVNTAPLEEHAEDSSIETFEKRCPPGLWCGKKRSIPKTMENEDDFINALEKRCPPGLWCGKKRTTTGDNLIGSNEEEGELSLKTFEKRCPPGLWCGKKRTIATSASTKNQLDMTVLISGSIVLFLLVCQVHKAGGVKNAEINTRSDFQKRLDAISEIISRNPGNFDKWPKTFQPGIPKRRNGLISDGTPSTSKNEEKTRHVRMNYPQKIHTKVQNQATKETKDRFESLRGFKRISKAAVQKSPCPAENPACERKRTVLPAGRISYQCPTGLWCAKKRNYRLRVVTDPGEPRVKRSKRIPSNDHKRARIEKETTENFEIMPQTPRRCTSELGCSESHGEKEQDESSNRLLQGHIPDQGKRQCPVGLWCSSKREAGFENSETLKICPPGLWCKRNEIQLGQYFNSKRASMKDGRQCPTGLWCSRKREKGYANFETMSDCPPGLWCKRDKIMPVEMDIPKRELEYENSETLRNCPPGLWCKKNTIDDIIKVRNVKVSCPTGFRCSFKRYMGYENSDTLEKCPPGSKCRRSEQRDSDGSTEQDCPPGLWCKRNGGKIREATNQSVDCADVSWCLLKRKLGIENKDSLVKSK</sequence>
<gene>
    <name evidence="3" type="ORF">pdam_00010398</name>
</gene>
<dbReference type="Proteomes" id="UP000275408">
    <property type="component" value="Unassembled WGS sequence"/>
</dbReference>
<dbReference type="AlphaFoldDB" id="A0A3M6UR12"/>
<comment type="caution">
    <text evidence="3">The sequence shown here is derived from an EMBL/GenBank/DDBJ whole genome shotgun (WGS) entry which is preliminary data.</text>
</comment>
<organism evidence="3 4">
    <name type="scientific">Pocillopora damicornis</name>
    <name type="common">Cauliflower coral</name>
    <name type="synonym">Millepora damicornis</name>
    <dbReference type="NCBI Taxonomy" id="46731"/>
    <lineage>
        <taxon>Eukaryota</taxon>
        <taxon>Metazoa</taxon>
        <taxon>Cnidaria</taxon>
        <taxon>Anthozoa</taxon>
        <taxon>Hexacorallia</taxon>
        <taxon>Scleractinia</taxon>
        <taxon>Astrocoeniina</taxon>
        <taxon>Pocilloporidae</taxon>
        <taxon>Pocillopora</taxon>
    </lineage>
</organism>
<evidence type="ECO:0000313" key="3">
    <source>
        <dbReference type="EMBL" id="RMX56100.1"/>
    </source>
</evidence>
<name>A0A3M6UR12_POCDA</name>
<evidence type="ECO:0000256" key="2">
    <source>
        <dbReference type="SAM" id="SignalP"/>
    </source>
</evidence>
<accession>A0A3M6UR12</accession>
<evidence type="ECO:0000256" key="1">
    <source>
        <dbReference type="SAM" id="MobiDB-lite"/>
    </source>
</evidence>
<feature type="region of interest" description="Disordered" evidence="1">
    <location>
        <begin position="528"/>
        <end position="549"/>
    </location>
</feature>
<dbReference type="OrthoDB" id="5945368at2759"/>
<evidence type="ECO:0008006" key="5">
    <source>
        <dbReference type="Google" id="ProtNLM"/>
    </source>
</evidence>
<proteinExistence type="predicted"/>
<feature type="region of interest" description="Disordered" evidence="1">
    <location>
        <begin position="369"/>
        <end position="400"/>
    </location>
</feature>